<reference evidence="1" key="1">
    <citation type="submission" date="2020-04" db="EMBL/GenBank/DDBJ databases">
        <authorList>
            <person name="Chiriac C."/>
            <person name="Salcher M."/>
            <person name="Ghai R."/>
            <person name="Kavagutti S V."/>
        </authorList>
    </citation>
    <scope>NUCLEOTIDE SEQUENCE</scope>
</reference>
<protein>
    <recommendedName>
        <fullName evidence="2">Bacteriophage P22, Gp10, DNA-stabilising</fullName>
    </recommendedName>
</protein>
<name>A0A6J5L343_9CAUD</name>
<evidence type="ECO:0000313" key="1">
    <source>
        <dbReference type="EMBL" id="CAB4127667.1"/>
    </source>
</evidence>
<evidence type="ECO:0008006" key="2">
    <source>
        <dbReference type="Google" id="ProtNLM"/>
    </source>
</evidence>
<sequence length="527" mass="59351">MRVDNGQQVPVNVVGSSTFGRYPKISLEKTYNMFVSDEWLVNYAGFQKSAQVLPAGEGRALFHSIRGQFLISVESSTVYKIQANLSPQFIGNLATTSGEVFIDENLSSQICIVDGQAAYIYNYIDNTLTQQTLTFLGSPIIPNYVCYHNTFFLIGSAIGSINSQNWYAFQYESADTISLNTQFSLQTKPDTAIAVKRIPGRGNNVVVFGTTVAEVWTQVGDIENYRRVQSFNIDSGCVNVATIAANEEFVCWLAQNENNAPSIFVTNGASVQRISSDGIDYLLQTIVHPEDSTAFFFRQDGHLFYQLTFFNTDDNVSLVYDFTTQKFFHVSDQNLNFHPARQVVYFNENTYFVSLNDASIYQMGTDRVTYNYSLDTTLPGDVIPRIRICKSIRLDNSARFRVGQFTFWIEQGVTNFYLIKPTGTVCEGLLITESNNYQIVSEQLIPLLSESGSCVSVFDIPRVDMSFSKNGNQSFSNVVGANLNPRGRYQNQIRWERLGQANEFTVQLRFWGFQRFVAKDGVAEIIV</sequence>
<organism evidence="1">
    <name type="scientific">uncultured Caudovirales phage</name>
    <dbReference type="NCBI Taxonomy" id="2100421"/>
    <lineage>
        <taxon>Viruses</taxon>
        <taxon>Duplodnaviria</taxon>
        <taxon>Heunggongvirae</taxon>
        <taxon>Uroviricota</taxon>
        <taxon>Caudoviricetes</taxon>
        <taxon>Peduoviridae</taxon>
        <taxon>Maltschvirus</taxon>
        <taxon>Maltschvirus maltsch</taxon>
    </lineage>
</organism>
<gene>
    <name evidence="1" type="ORF">UFOVP93_5</name>
</gene>
<dbReference type="EMBL" id="LR796214">
    <property type="protein sequence ID" value="CAB4127667.1"/>
    <property type="molecule type" value="Genomic_DNA"/>
</dbReference>
<proteinExistence type="predicted"/>
<accession>A0A6J5L343</accession>